<dbReference type="SMART" id="SM00490">
    <property type="entry name" value="HELICc"/>
    <property type="match status" value="1"/>
</dbReference>
<dbReference type="PROSITE" id="PS51194">
    <property type="entry name" value="HELICASE_CTER"/>
    <property type="match status" value="1"/>
</dbReference>
<keyword evidence="10" id="KW-0238">DNA-binding</keyword>
<dbReference type="CDD" id="cd18003">
    <property type="entry name" value="DEXQc_SRCAP"/>
    <property type="match status" value="1"/>
</dbReference>
<evidence type="ECO:0000256" key="5">
    <source>
        <dbReference type="ARBA" id="ARBA00022801"/>
    </source>
</evidence>
<dbReference type="GO" id="GO:0000812">
    <property type="term" value="C:Swr1 complex"/>
    <property type="evidence" value="ECO:0000318"/>
    <property type="project" value="GO_Central"/>
</dbReference>
<evidence type="ECO:0000256" key="8">
    <source>
        <dbReference type="ARBA" id="ARBA00022853"/>
    </source>
</evidence>
<dbReference type="GO" id="GO:0010557">
    <property type="term" value="P:positive regulation of macromolecule biosynthetic process"/>
    <property type="evidence" value="ECO:0007669"/>
    <property type="project" value="UniProtKB-ARBA"/>
</dbReference>
<comment type="subcellular location">
    <subcellularLocation>
        <location evidence="1">Nucleus</location>
    </subcellularLocation>
</comment>
<comment type="similarity">
    <text evidence="2">Belongs to the SNF2/RAD54 helicase family. SWR1 subfamily.</text>
</comment>
<dbReference type="GO" id="GO:0005524">
    <property type="term" value="F:ATP binding"/>
    <property type="evidence" value="ECO:0007669"/>
    <property type="project" value="UniProtKB-KW"/>
</dbReference>
<feature type="coiled-coil region" evidence="13">
    <location>
        <begin position="2910"/>
        <end position="2980"/>
    </location>
</feature>
<dbReference type="InterPro" id="IPR027417">
    <property type="entry name" value="P-loop_NTPase"/>
</dbReference>
<evidence type="ECO:0000313" key="20">
    <source>
        <dbReference type="Proteomes" id="UP000007110"/>
    </source>
</evidence>
<accession>A0A7M7P8J6</accession>
<keyword evidence="13" id="KW-0175">Coiled coil</keyword>
<dbReference type="FunFam" id="3.40.50.10810:FF:000005">
    <property type="entry name" value="Photoperiod-independent early flowering 1"/>
    <property type="match status" value="1"/>
</dbReference>
<dbReference type="Pfam" id="PF00176">
    <property type="entry name" value="SNF2-rel_dom"/>
    <property type="match status" value="1"/>
</dbReference>
<dbReference type="EnsemblMetazoa" id="XM_030992038">
    <property type="protein sequence ID" value="XP_030847898"/>
    <property type="gene ID" value="LOC764716"/>
</dbReference>
<feature type="domain" description="HSA" evidence="18">
    <location>
        <begin position="574"/>
        <end position="646"/>
    </location>
</feature>
<feature type="compositionally biased region" description="Acidic residues" evidence="14">
    <location>
        <begin position="726"/>
        <end position="743"/>
    </location>
</feature>
<dbReference type="GO" id="GO:0010468">
    <property type="term" value="P:regulation of gene expression"/>
    <property type="evidence" value="ECO:0007669"/>
    <property type="project" value="UniProtKB-ARBA"/>
</dbReference>
<sequence>MQRGGRLGHQTPSRAVSQGQDSCPDTSTQLQKLENEAVLHGGRSAGSQGRIDPVTYSNPSLGAVEGTSEVPLQGSPSVHAVRVQGQQLQVVAPELISVADYLAHSAATRSVGASQRQLLSPARSSLDERRDPGQLNERPAGNAYSLAFPGAAGFYSPSGSPVIESIVSQPLSSPSQQPVRAVHHLAQGLSSRIFPDGSIPKAHPDKQGQRSPHNPFGGLSSGGPSSVQGTSTATPSLPFSPSRTNPLQSSPVKPIKSIMSVATNQPPTEVVELRRKTLEEKRKTLKDVQNSYVDKLTELFFLQQSHNMMDYVIWKKKQPDLQLASYLKSRQLEERIQDQISEVKVSTSSSSNASLSSPATISAQLPQEVAAAQLKKRLDGEDSSRKGQPGLGGSSIVSASEARKRSSSQAGLDEAGEERSVKLSIGGSEVLTKSETSSTAPSRTLPSITVIPATPTIGNKSGGEEAPLVTKVAVDASDVKGLVGLASPPQRNISGISGPSALGQLSGNKSLIRSPLPPGLSRDRQGTRQGALSAVYDYTIGSQEMIVERAKQEAQVMQRIAELRRDGLWSAKRLPRVQEPPRHKAHWDYLLEEMQWLAADFAQERRWKKNAARKLARAVAKHHQDQEAREMKAGKEEVQKLKRIAGNIAKEIKAFWANIEKVVQYKQQSRLDERRKKALDLQLDFIVGQTEKYSSWLTEGLNTSTAASSAQASSVSSPRSDRMVDDIEFEPQGDDSDDEETIDVEEKQAAKAGEVAGGVSEIELLQRESELPIEELLSSLQEAQKKEEEEKKKSSGGKAEGETTKKREEDQPDAASLVEVTAPDSKISESKDDKDFELSADEEEIVDDDEKTLDEQEETEGTVDHKAELDDLAADGEIPMEELLKRYQGAYAEDFDFSDADEDESEEDDDDEEDSSQDSSSEEEELEETEEEEEEDDQDKDELKDVGMEYLINPEKENEDLAAKASQGTSEEAGPNMEITDIAAAAQSLQPTGYTLSDTQVKTKVPFLLRHTLREYQHIGLDWLVTMLEKKLNGILADEMGLGKTIQTIALLAHLACDEGCWGPHLIVVPTSVMLNWEMELKKWCPAFKILTYYGSQKERKLKRTGWTKSNAFHVCITSYKLVIQDHQSFRRKKWKYLVLDEAQNIKNFKSQRWQTLLNFSSQRRLLLTGTPLQNNLMELWSLMHFLMPHVFQSHREFKEWFSNPLGGMIEGTQEYNEGIIRRLHKVLRPFLLRRLKSQVEKQLPQKYEHVIRCRLSKRQRFLYDDFMAQRKTKETLSTGHFMSVINVLMQLRKVCNHPDLFEERAIVSPFIMVGLLYYTASLVHRVMEYNPLKQVSLRALNLCIADLEISLPAYAAHRTCQLQTPRKLIEEIDSAPAPPSRPPRVKVKPGKLYPSPMALQAQKEARPSPSLVNRPSDRASPSALHIHGRGSPSMVRVASPNIKGTPGPPGLTQVLVRSASGVSLQPRASTPPQGTAVGTSQILQAQGRPGTPPVTLTAISNPRSPGTLTLVSQNPQPVPSGTPLQQLPGYTGTVSGSVGSQLGQRRVLLQQQQVRVSGVGTNGRAQLITTQPITVQLQSGSSSSTQQTGQRLLAGQIRQLPQGGIVQIIQTSGGQQIIRPAVHLTTQANLVNAQRTANSTTQVVQRSGTPQMVLSHTAAQLQAAQQLHQSIQRQLTAQGVSPSQAQAVASQLSKVTAAQSPLQLQQRQIVLQQQQQPQQVVINAKGASVHTTPATQTVTCASSSSRPSSPSVTIVQAARTVNASSPTPGTIKTSSPSTKTVVAVSLASDRTTNAASPTPSPKVVRASSPCVKTSIATVSPKEPTSPSLSSLSSPSLSDSVPFSPLTPLKTPVIRLKPIKLQPSEVSTVKEESKESKELKEAAEKFKKAEKKRKSSPLYLESLDKARADDRKACLSRIATFNQQRCSAKPVYGQDLFTAVSLYHTSKPAGKRRPFSNGVGNVHCYHALIGDALRRVEVAYKKTRNLRSILHTPEDYLEELQQINKRYTFVVPVVTAPLITMHTSHTPPSVLNSERTLINTLSSELKPKSWCLHPIENLMRLDMPELRLIQYDCGKLQTMDGLLRKLKTEGSRVLIFTQMTKMLDILERFLNFHGHIYLRLDGTTKVEQRQIMMERFNKDPRIFCFILSTRSGGMGVNLTGANAVIFYDSDWNPTMDAQAQDRCHRIGQTRDVHIYRLISEMSIEENILKKSNQKRLLIDVSIEGGNFTTAFFKKHTIKDIFDVSKSAGILEDLIEVDKAAEPQEPEQPKEPEQEAKADKPLSQTELEKALARAEDDTDVKAASRAHAEQDAELAEFDEDIPYEGEEGKGNDESSKLEKELTQLNNQLTPIERYAVVYLEDTLEPITAEQLKEAEEQVEAAKREWELGRLQGLKELEEREAELEEDDVLYTYSREDSENQVYISQKEEIMPIWAPPTPPQDDNDVYIDHVMCLGYEPSIMTESQLPSVFHKKETKKIKVEQGAVVPARKIKSHGHHHHHHHHQKSETVQQTPMLPAPPQSLFNRPSAALIRMRREAKQQKMRALAGKPVVKPMPVVHRPATIETTSLDKLEWLINEDWALLQAVQTLLELPLTLQPLVPGHIINWDLVSDIVNACSRTFRSPKQCCNRYESVIIPREEGKILYDTNPKKQKKSKGIYRVSTKNNRPMKSSQLHAQDGNSSHTMLYSSKFDGIKMAINKRQPFLKQVLNNPLLKNPKHSAILAESGINYDKPMVPSEVALKRAERIAREKKLAALQAQQKLAREKKQQQEQQQQQRLLAATKQQQAQQQGTATQVTAQPVGTAAGATVLQSGTISRTALGTTVTQPIRVSGTLAAQVVRSQGIRTSVPQLTLPNVTSQVRTLGTSSPQIVVSSVSSIVTTGQQTRVTPTVSLQGGTQLSMKNLGQFSQLALMKIKQQQLQQLQQQVQQAQSSSSGQATSGTVTQTTQQQAATNQLKAELRKLQQAQAQAQAVQAQAQAQAQATSGQLTTIQKATGITTQAITGVTHVQLTQAQRQQLAQRKGPTLNTSQAEIAALLKHHQAQQLQAQKIKGISTIPVTSVTQLKGITVSGVTVTGVTTLGQAGAKGQVVSVAGGMKALAIPTAGGSGTTTTQLSKVNLQQILQMKQQKLILAQVQGQPQVVTSGQQVRVSSGQATVQRGGTQTAQQTLVQQVASLQQVGTIGGQQVRVQQVTAPRGQQQTGTVQVQRIPTSQLQGQPMPTVRQQLQQQVKRVPQTLSIQQQGKPVTIIPPGRQVPQTLSIQQQGKPVTIIPPGAVLSSAGKVTVSQASVTQAQKQPQQLVTQLVTSVVTPRTQVQQQSTPNRTPQLARLVQAQQLAQAQAQAKAQAQAQAQAQSQSSPAHTVVSQTVVVQEESSSAGQTKGAAQQTTPATQQVRVVTTPATTTTPVSISIAQPTSKPSPQQQQQQQQRQQQQQTPATTTLQAQPQQQQQQQQQASEDPQTPQSRVEVLQQGAASSASRQSPYAMRLRKPSQSSKD</sequence>
<feature type="compositionally biased region" description="Basic and acidic residues" evidence="14">
    <location>
        <begin position="783"/>
        <end position="809"/>
    </location>
</feature>
<evidence type="ECO:0000256" key="11">
    <source>
        <dbReference type="ARBA" id="ARBA00023163"/>
    </source>
</evidence>
<proteinExistence type="inferred from homology"/>
<dbReference type="Gene3D" id="3.40.50.300">
    <property type="entry name" value="P-loop containing nucleotide triphosphate hydrolases"/>
    <property type="match status" value="1"/>
</dbReference>
<keyword evidence="12" id="KW-0539">Nucleus</keyword>
<dbReference type="InterPro" id="IPR050520">
    <property type="entry name" value="INO80/SWR1_helicase"/>
</dbReference>
<organism evidence="19 20">
    <name type="scientific">Strongylocentrotus purpuratus</name>
    <name type="common">Purple sea urchin</name>
    <dbReference type="NCBI Taxonomy" id="7668"/>
    <lineage>
        <taxon>Eukaryota</taxon>
        <taxon>Metazoa</taxon>
        <taxon>Echinodermata</taxon>
        <taxon>Eleutherozoa</taxon>
        <taxon>Echinozoa</taxon>
        <taxon>Echinoidea</taxon>
        <taxon>Euechinoidea</taxon>
        <taxon>Echinacea</taxon>
        <taxon>Camarodonta</taxon>
        <taxon>Echinidea</taxon>
        <taxon>Strongylocentrotidae</taxon>
        <taxon>Strongylocentrotus</taxon>
    </lineage>
</organism>
<feature type="region of interest" description="Disordered" evidence="14">
    <location>
        <begin position="1"/>
        <end position="70"/>
    </location>
</feature>
<feature type="coiled-coil region" evidence="13">
    <location>
        <begin position="2363"/>
        <end position="2390"/>
    </location>
</feature>
<evidence type="ECO:0008006" key="21">
    <source>
        <dbReference type="Google" id="ProtNLM"/>
    </source>
</evidence>
<feature type="compositionally biased region" description="Acidic residues" evidence="14">
    <location>
        <begin position="2310"/>
        <end position="2324"/>
    </location>
</feature>
<evidence type="ECO:0000256" key="13">
    <source>
        <dbReference type="SAM" id="Coils"/>
    </source>
</evidence>
<feature type="region of interest" description="Disordered" evidence="14">
    <location>
        <begin position="192"/>
        <end position="252"/>
    </location>
</feature>
<dbReference type="InterPro" id="IPR014001">
    <property type="entry name" value="Helicase_ATP-bd"/>
</dbReference>
<dbReference type="PROSITE" id="PS51204">
    <property type="entry name" value="HSA"/>
    <property type="match status" value="1"/>
</dbReference>
<feature type="compositionally biased region" description="Basic residues" evidence="14">
    <location>
        <begin position="2489"/>
        <end position="2502"/>
    </location>
</feature>
<dbReference type="RefSeq" id="XP_030847898.1">
    <property type="nucleotide sequence ID" value="XM_030992038.1"/>
</dbReference>
<feature type="compositionally biased region" description="Polar residues" evidence="14">
    <location>
        <begin position="227"/>
        <end position="251"/>
    </location>
</feature>
<dbReference type="PANTHER" id="PTHR45685">
    <property type="entry name" value="HELICASE SRCAP-RELATED"/>
    <property type="match status" value="1"/>
</dbReference>
<dbReference type="InterPro" id="IPR014012">
    <property type="entry name" value="HSA_dom"/>
</dbReference>
<evidence type="ECO:0000256" key="3">
    <source>
        <dbReference type="ARBA" id="ARBA00022553"/>
    </source>
</evidence>
<feature type="region of interest" description="Disordered" evidence="14">
    <location>
        <begin position="704"/>
        <end position="743"/>
    </location>
</feature>
<feature type="region of interest" description="Disordered" evidence="14">
    <location>
        <begin position="3349"/>
        <end position="3493"/>
    </location>
</feature>
<feature type="domain" description="Helicase C-terminal" evidence="17">
    <location>
        <begin position="2078"/>
        <end position="2226"/>
    </location>
</feature>
<evidence type="ECO:0000259" key="17">
    <source>
        <dbReference type="PROSITE" id="PS51194"/>
    </source>
</evidence>
<evidence type="ECO:0000256" key="4">
    <source>
        <dbReference type="ARBA" id="ARBA00022741"/>
    </source>
</evidence>
<dbReference type="InterPro" id="IPR001650">
    <property type="entry name" value="Helicase_C-like"/>
</dbReference>
<feature type="compositionally biased region" description="Basic and acidic residues" evidence="14">
    <location>
        <begin position="2325"/>
        <end position="2336"/>
    </location>
</feature>
<evidence type="ECO:0000256" key="2">
    <source>
        <dbReference type="ARBA" id="ARBA00009220"/>
    </source>
</evidence>
<feature type="compositionally biased region" description="Acidic residues" evidence="14">
    <location>
        <begin position="870"/>
        <end position="880"/>
    </location>
</feature>
<feature type="region of interest" description="Disordered" evidence="14">
    <location>
        <begin position="342"/>
        <end position="361"/>
    </location>
</feature>
<feature type="region of interest" description="Disordered" evidence="14">
    <location>
        <begin position="2261"/>
        <end position="2336"/>
    </location>
</feature>
<feature type="region of interest" description="Disordered" evidence="14">
    <location>
        <begin position="376"/>
        <end position="447"/>
    </location>
</feature>
<protein>
    <recommendedName>
        <fullName evidence="21">Helicase domino</fullName>
    </recommendedName>
</protein>
<dbReference type="Gene3D" id="1.20.120.850">
    <property type="entry name" value="SWI2/SNF2 ATPases, N-terminal domain"/>
    <property type="match status" value="1"/>
</dbReference>
<dbReference type="GO" id="GO:0006338">
    <property type="term" value="P:chromatin remodeling"/>
    <property type="evidence" value="ECO:0000318"/>
    <property type="project" value="GO_Central"/>
</dbReference>
<dbReference type="FunFam" id="1.20.120.850:FF:000012">
    <property type="entry name" value="protein PHOTOPERIOD-INDEPENDENT EARLY FLOWERING 1 isoform X3"/>
    <property type="match status" value="1"/>
</dbReference>
<dbReference type="Gene3D" id="3.40.50.10810">
    <property type="entry name" value="Tandem AAA-ATPase domain"/>
    <property type="match status" value="1"/>
</dbReference>
<evidence type="ECO:0000256" key="7">
    <source>
        <dbReference type="ARBA" id="ARBA00022840"/>
    </source>
</evidence>
<dbReference type="Proteomes" id="UP000007110">
    <property type="component" value="Unassembled WGS sequence"/>
</dbReference>
<feature type="region of interest" description="Disordered" evidence="14">
    <location>
        <begin position="776"/>
        <end position="975"/>
    </location>
</feature>
<dbReference type="CDD" id="cd18793">
    <property type="entry name" value="SF2_C_SNF"/>
    <property type="match status" value="1"/>
</dbReference>
<name>A0A7M7P8J6_STRPU</name>
<feature type="compositionally biased region" description="Basic and acidic residues" evidence="14">
    <location>
        <begin position="2261"/>
        <end position="2309"/>
    </location>
</feature>
<evidence type="ECO:0000256" key="12">
    <source>
        <dbReference type="ARBA" id="ARBA00023242"/>
    </source>
</evidence>
<reference evidence="19" key="2">
    <citation type="submission" date="2021-01" db="UniProtKB">
        <authorList>
            <consortium name="EnsemblMetazoa"/>
        </authorList>
    </citation>
    <scope>IDENTIFICATION</scope>
</reference>
<feature type="compositionally biased region" description="Low complexity" evidence="14">
    <location>
        <begin position="704"/>
        <end position="718"/>
    </location>
</feature>
<evidence type="ECO:0000256" key="9">
    <source>
        <dbReference type="ARBA" id="ARBA00023015"/>
    </source>
</evidence>
<feature type="compositionally biased region" description="Basic and acidic residues" evidence="14">
    <location>
        <begin position="376"/>
        <end position="385"/>
    </location>
</feature>
<dbReference type="KEGG" id="spu:764716"/>
<dbReference type="InterPro" id="IPR038718">
    <property type="entry name" value="SNF2-like_sf"/>
</dbReference>
<feature type="compositionally biased region" description="Acidic residues" evidence="14">
    <location>
        <begin position="893"/>
        <end position="940"/>
    </location>
</feature>
<evidence type="ECO:0000256" key="1">
    <source>
        <dbReference type="ARBA" id="ARBA00004123"/>
    </source>
</evidence>
<dbReference type="SMART" id="SM00573">
    <property type="entry name" value="HSA"/>
    <property type="match status" value="1"/>
</dbReference>
<dbReference type="GO" id="GO:0140096">
    <property type="term" value="F:catalytic activity, acting on a protein"/>
    <property type="evidence" value="ECO:0007669"/>
    <property type="project" value="UniProtKB-ARBA"/>
</dbReference>
<keyword evidence="11" id="KW-0804">Transcription</keyword>
<dbReference type="OMA" id="MVNCCAS"/>
<evidence type="ECO:0000259" key="16">
    <source>
        <dbReference type="PROSITE" id="PS51192"/>
    </source>
</evidence>
<feature type="region of interest" description="Disordered" evidence="14">
    <location>
        <begin position="2489"/>
        <end position="2513"/>
    </location>
</feature>
<dbReference type="Pfam" id="PF07529">
    <property type="entry name" value="HSA"/>
    <property type="match status" value="1"/>
</dbReference>
<dbReference type="PANTHER" id="PTHR45685:SF1">
    <property type="entry name" value="HELICASE SRCAP"/>
    <property type="match status" value="1"/>
</dbReference>
<dbReference type="GeneID" id="764716"/>
<feature type="compositionally biased region" description="Basic and acidic residues" evidence="14">
    <location>
        <begin position="826"/>
        <end position="837"/>
    </location>
</feature>
<keyword evidence="5" id="KW-0378">Hydrolase</keyword>
<dbReference type="InterPro" id="IPR000330">
    <property type="entry name" value="SNF2_N"/>
</dbReference>
<keyword evidence="6" id="KW-0347">Helicase</keyword>
<feature type="compositionally biased region" description="Polar residues" evidence="14">
    <location>
        <begin position="431"/>
        <end position="447"/>
    </location>
</feature>
<evidence type="ECO:0000256" key="6">
    <source>
        <dbReference type="ARBA" id="ARBA00022806"/>
    </source>
</evidence>
<keyword evidence="20" id="KW-1185">Reference proteome</keyword>
<reference evidence="20" key="1">
    <citation type="submission" date="2015-02" db="EMBL/GenBank/DDBJ databases">
        <title>Genome sequencing for Strongylocentrotus purpuratus.</title>
        <authorList>
            <person name="Murali S."/>
            <person name="Liu Y."/>
            <person name="Vee V."/>
            <person name="English A."/>
            <person name="Wang M."/>
            <person name="Skinner E."/>
            <person name="Han Y."/>
            <person name="Muzny D.M."/>
            <person name="Worley K.C."/>
            <person name="Gibbs R.A."/>
        </authorList>
    </citation>
    <scope>NUCLEOTIDE SEQUENCE</scope>
</reference>
<keyword evidence="9" id="KW-0805">Transcription regulation</keyword>
<evidence type="ECO:0000313" key="19">
    <source>
        <dbReference type="EnsemblMetazoa" id="XP_030847898"/>
    </source>
</evidence>
<keyword evidence="4" id="KW-0547">Nucleotide-binding</keyword>
<feature type="compositionally biased region" description="Low complexity" evidence="14">
    <location>
        <begin position="1820"/>
        <end position="1841"/>
    </location>
</feature>
<feature type="region of interest" description="Disordered" evidence="14">
    <location>
        <begin position="110"/>
        <end position="142"/>
    </location>
</feature>
<dbReference type="GO" id="GO:0016887">
    <property type="term" value="F:ATP hydrolysis activity"/>
    <property type="evidence" value="ECO:0000318"/>
    <property type="project" value="GO_Central"/>
</dbReference>
<feature type="region of interest" description="Disordered" evidence="14">
    <location>
        <begin position="1400"/>
        <end position="1435"/>
    </location>
</feature>
<feature type="coiled-coil region" evidence="13">
    <location>
        <begin position="2738"/>
        <end position="2781"/>
    </location>
</feature>
<dbReference type="InterPro" id="IPR001005">
    <property type="entry name" value="SANT/Myb"/>
</dbReference>
<feature type="compositionally biased region" description="Low complexity" evidence="14">
    <location>
        <begin position="3349"/>
        <end position="3373"/>
    </location>
</feature>
<dbReference type="GO" id="GO:0003677">
    <property type="term" value="F:DNA binding"/>
    <property type="evidence" value="ECO:0007669"/>
    <property type="project" value="UniProtKB-KW"/>
</dbReference>
<dbReference type="OrthoDB" id="448448at2759"/>
<dbReference type="GO" id="GO:0042393">
    <property type="term" value="F:histone binding"/>
    <property type="evidence" value="ECO:0000318"/>
    <property type="project" value="GO_Central"/>
</dbReference>
<dbReference type="PROSITE" id="PS51192">
    <property type="entry name" value="HELICASE_ATP_BIND_1"/>
    <property type="match status" value="1"/>
</dbReference>
<keyword evidence="7" id="KW-0067">ATP-binding</keyword>
<feature type="compositionally biased region" description="Acidic residues" evidence="14">
    <location>
        <begin position="838"/>
        <end position="861"/>
    </location>
</feature>
<feature type="region of interest" description="Disordered" evidence="14">
    <location>
        <begin position="1816"/>
        <end position="1841"/>
    </location>
</feature>
<evidence type="ECO:0000259" key="15">
    <source>
        <dbReference type="PROSITE" id="PS50090"/>
    </source>
</evidence>
<dbReference type="GO" id="GO:0004386">
    <property type="term" value="F:helicase activity"/>
    <property type="evidence" value="ECO:0007669"/>
    <property type="project" value="UniProtKB-KW"/>
</dbReference>
<evidence type="ECO:0000256" key="10">
    <source>
        <dbReference type="ARBA" id="ARBA00023125"/>
    </source>
</evidence>
<dbReference type="SUPFAM" id="SSF52540">
    <property type="entry name" value="P-loop containing nucleoside triphosphate hydrolases"/>
    <property type="match status" value="3"/>
</dbReference>
<keyword evidence="8" id="KW-0156">Chromatin regulator</keyword>
<keyword evidence="3" id="KW-0597">Phosphoprotein</keyword>
<dbReference type="InterPro" id="IPR049730">
    <property type="entry name" value="SNF2/RAD54-like_C"/>
</dbReference>
<dbReference type="SMART" id="SM00487">
    <property type="entry name" value="DEXDc"/>
    <property type="match status" value="1"/>
</dbReference>
<evidence type="ECO:0000256" key="14">
    <source>
        <dbReference type="SAM" id="MobiDB-lite"/>
    </source>
</evidence>
<feature type="domain" description="Helicase ATP-binding" evidence="16">
    <location>
        <begin position="1025"/>
        <end position="1190"/>
    </location>
</feature>
<dbReference type="FunFam" id="3.40.50.300:FF:000529">
    <property type="entry name" value="helicase SRCAP isoform X1"/>
    <property type="match status" value="1"/>
</dbReference>
<feature type="compositionally biased region" description="Low complexity" evidence="14">
    <location>
        <begin position="3380"/>
        <end position="3460"/>
    </location>
</feature>
<dbReference type="Pfam" id="PF00271">
    <property type="entry name" value="Helicase_C"/>
    <property type="match status" value="1"/>
</dbReference>
<evidence type="ECO:0000259" key="18">
    <source>
        <dbReference type="PROSITE" id="PS51204"/>
    </source>
</evidence>
<feature type="compositionally biased region" description="Polar residues" evidence="14">
    <location>
        <begin position="10"/>
        <end position="32"/>
    </location>
</feature>
<dbReference type="PROSITE" id="PS50090">
    <property type="entry name" value="MYB_LIKE"/>
    <property type="match status" value="1"/>
</dbReference>
<feature type="domain" description="Myb-like" evidence="15">
    <location>
        <begin position="2563"/>
        <end position="2632"/>
    </location>
</feature>
<dbReference type="InParanoid" id="A0A7M7P8J6"/>